<dbReference type="Proteomes" id="UP000032552">
    <property type="component" value="Unassembled WGS sequence"/>
</dbReference>
<dbReference type="PANTHER" id="PTHR43158">
    <property type="entry name" value="SKFA PEPTIDE EXPORT ATP-BINDING PROTEIN SKFE"/>
    <property type="match status" value="1"/>
</dbReference>
<protein>
    <submittedName>
        <fullName evidence="4">ABC transporter</fullName>
    </submittedName>
</protein>
<proteinExistence type="predicted"/>
<evidence type="ECO:0000313" key="4">
    <source>
        <dbReference type="EMBL" id="GAN37929.1"/>
    </source>
</evidence>
<dbReference type="AlphaFoldDB" id="A0A0C9Q0H7"/>
<dbReference type="GO" id="GO:0005524">
    <property type="term" value="F:ATP binding"/>
    <property type="evidence" value="ECO:0007669"/>
    <property type="project" value="UniProtKB-KW"/>
</dbReference>
<accession>A0A0C9Q0H7</accession>
<keyword evidence="2" id="KW-0067">ATP-binding</keyword>
<comment type="caution">
    <text evidence="4">The sequence shown here is derived from an EMBL/GenBank/DDBJ whole genome shotgun (WGS) entry which is preliminary data.</text>
</comment>
<dbReference type="SMART" id="SM00382">
    <property type="entry name" value="AAA"/>
    <property type="match status" value="1"/>
</dbReference>
<keyword evidence="1" id="KW-0547">Nucleotide-binding</keyword>
<feature type="domain" description="ABC transporter" evidence="3">
    <location>
        <begin position="13"/>
        <end position="224"/>
    </location>
</feature>
<reference evidence="5" key="1">
    <citation type="submission" date="2014-05" db="EMBL/GenBank/DDBJ databases">
        <title>Whole genome sequencing of Lactobacillus casei NRIC0644.</title>
        <authorList>
            <person name="Atarashi H."/>
            <person name="Yoshida Y."/>
            <person name="Fujimura S."/>
            <person name="Tanaka N."/>
            <person name="Shiwa Y."/>
            <person name="Yoshikawa H."/>
            <person name="Okada S."/>
            <person name="Nakagawa J."/>
        </authorList>
    </citation>
    <scope>NUCLEOTIDE SEQUENCE [LARGE SCALE GENOMIC DNA]</scope>
    <source>
        <strain evidence="5">NRIC0644</strain>
    </source>
</reference>
<dbReference type="PROSITE" id="PS50893">
    <property type="entry name" value="ABC_TRANSPORTER_2"/>
    <property type="match status" value="1"/>
</dbReference>
<evidence type="ECO:0000313" key="5">
    <source>
        <dbReference type="Proteomes" id="UP000032552"/>
    </source>
</evidence>
<organism evidence="4 5">
    <name type="scientific">Lacticaseibacillus paracasei NRIC 0644</name>
    <dbReference type="NCBI Taxonomy" id="1435038"/>
    <lineage>
        <taxon>Bacteria</taxon>
        <taxon>Bacillati</taxon>
        <taxon>Bacillota</taxon>
        <taxon>Bacilli</taxon>
        <taxon>Lactobacillales</taxon>
        <taxon>Lactobacillaceae</taxon>
        <taxon>Lacticaseibacillus</taxon>
    </lineage>
</organism>
<dbReference type="InterPro" id="IPR003439">
    <property type="entry name" value="ABC_transporter-like_ATP-bd"/>
</dbReference>
<gene>
    <name evidence="4" type="ORF">LC0644_2518</name>
</gene>
<dbReference type="CDD" id="cd03230">
    <property type="entry name" value="ABC_DR_subfamily_A"/>
    <property type="match status" value="1"/>
</dbReference>
<dbReference type="EMBL" id="BAYM01000387">
    <property type="protein sequence ID" value="GAN37929.1"/>
    <property type="molecule type" value="Genomic_DNA"/>
</dbReference>
<sequence length="224" mass="25850">MEAEALLRLCLFLNYTEAFRLMMTVTNLSVKTRFPIVTGFTYTFEKGTIYSIIAVNGSGKTTIFRALTGLIPISSGKVEILKQPLSKMKRSFFFYETSDWLDKHLNGLDYLRFVKTQWKSEILLTDVITKWQMSDFINLKISKYSLGMKQKLLIAMYIVSDADVLIFDEVNNGLDESSRKLLYSQLLSLKKAGKTIILSSHYLNDVKDITDHMFTLKDQKLYEE</sequence>
<dbReference type="InterPro" id="IPR003593">
    <property type="entry name" value="AAA+_ATPase"/>
</dbReference>
<dbReference type="InterPro" id="IPR017871">
    <property type="entry name" value="ABC_transporter-like_CS"/>
</dbReference>
<dbReference type="PANTHER" id="PTHR43158:SF7">
    <property type="entry name" value="ABC TRANSPORTER, ATP-BINDING PROTEIN"/>
    <property type="match status" value="1"/>
</dbReference>
<dbReference type="InterPro" id="IPR027417">
    <property type="entry name" value="P-loop_NTPase"/>
</dbReference>
<evidence type="ECO:0000256" key="1">
    <source>
        <dbReference type="ARBA" id="ARBA00022741"/>
    </source>
</evidence>
<dbReference type="GO" id="GO:0016887">
    <property type="term" value="F:ATP hydrolysis activity"/>
    <property type="evidence" value="ECO:0007669"/>
    <property type="project" value="InterPro"/>
</dbReference>
<dbReference type="SUPFAM" id="SSF52540">
    <property type="entry name" value="P-loop containing nucleoside triphosphate hydrolases"/>
    <property type="match status" value="1"/>
</dbReference>
<dbReference type="Gene3D" id="3.40.50.300">
    <property type="entry name" value="P-loop containing nucleotide triphosphate hydrolases"/>
    <property type="match status" value="1"/>
</dbReference>
<evidence type="ECO:0000259" key="3">
    <source>
        <dbReference type="PROSITE" id="PS50893"/>
    </source>
</evidence>
<dbReference type="PROSITE" id="PS00211">
    <property type="entry name" value="ABC_TRANSPORTER_1"/>
    <property type="match status" value="1"/>
</dbReference>
<dbReference type="Pfam" id="PF00005">
    <property type="entry name" value="ABC_tran"/>
    <property type="match status" value="1"/>
</dbReference>
<evidence type="ECO:0000256" key="2">
    <source>
        <dbReference type="ARBA" id="ARBA00022840"/>
    </source>
</evidence>
<name>A0A0C9Q0H7_LACPA</name>